<name>A0A976N0D2_9VIRU</name>
<dbReference type="InterPro" id="IPR056906">
    <property type="entry name" value="ORF2/G2P_dom"/>
</dbReference>
<reference evidence="2" key="1">
    <citation type="submission" date="2022-02" db="EMBL/GenBank/DDBJ databases">
        <title>Towards deciphering the DNA virus diversity associated with rodent species in the families Cricetidae and Heteromyidae.</title>
        <authorList>
            <person name="Lund M."/>
            <person name="Larsen B.B."/>
            <person name="Gryseels S."/>
            <person name="Kraberger S."/>
            <person name="Rowsey D.M."/>
            <person name="Steger L."/>
            <person name="Yule K.M."/>
            <person name="Upham N.S."/>
            <person name="Worobey M."/>
            <person name="Van Doorslaer K."/>
            <person name="Varsani A."/>
        </authorList>
    </citation>
    <scope>NUCLEOTIDE SEQUENCE</scope>
    <source>
        <strain evidence="2">UA08Rod_6488</strain>
    </source>
</reference>
<accession>A0A976N0D2</accession>
<dbReference type="EMBL" id="OM869507">
    <property type="protein sequence ID" value="UPW40852.1"/>
    <property type="molecule type" value="Genomic_DNA"/>
</dbReference>
<proteinExistence type="predicted"/>
<evidence type="ECO:0000313" key="2">
    <source>
        <dbReference type="EMBL" id="UPW40852.1"/>
    </source>
</evidence>
<organism evidence="2">
    <name type="scientific">Sigmofec virus UA08Rod_6488</name>
    <dbReference type="NCBI Taxonomy" id="2929232"/>
    <lineage>
        <taxon>Viruses</taxon>
        <taxon>Monodnaviria</taxon>
        <taxon>Sangervirae</taxon>
        <taxon>Phixviricota</taxon>
        <taxon>Malgrandaviricetes</taxon>
        <taxon>Petitvirales</taxon>
        <taxon>Microviridae</taxon>
    </lineage>
</organism>
<protein>
    <submittedName>
        <fullName evidence="2">Replication initiator protein</fullName>
    </submittedName>
</protein>
<evidence type="ECO:0000259" key="1">
    <source>
        <dbReference type="Pfam" id="PF23343"/>
    </source>
</evidence>
<dbReference type="Pfam" id="PF23343">
    <property type="entry name" value="REP_ORF2-G2P"/>
    <property type="match status" value="1"/>
</dbReference>
<feature type="domain" description="Replication-associated protein ORF2/G2P" evidence="1">
    <location>
        <begin position="54"/>
        <end position="181"/>
    </location>
</feature>
<sequence length="281" mass="33263">MNCLEPITLNKLMSDGVRRRITVPCGKCILCEKKRANDFARRAVDELQFWNESCVVTLTYNDAHLPPNGLKRRDVQLFSKRLRKYLGDVNVKIYGCGEYGDLNGRPHYHLIIYGWCPKDLVFRYIKKGRKHYISDVLQRLWSVYKGNDHYNRPIFDPIGYCDVCKVVDIKTCFYCAKYLQKRAEAYLPADYPHSFMITPREGLGKRAVNNNMLKQAMLGGTMYRNGKKVPIPRYYRNQLVKQFGEWVGDWFRIRFLKSQMIYKKDDEVKRARIEEFDKLLR</sequence>